<dbReference type="AlphaFoldDB" id="A0A452TGY5"/>
<sequence>MELWGAYLLLCLSSLLTQVTTEEPTPKVKKAANVKKDAVTVRMFEELKNQLDNLAQEVALLKEQQALQTGECRWQPLGRSAPETGSGQGSGQGSWQAAPAQSPARTQAQLPGQPCRPRRQVQGAPPWPASSRTDPLTCVHRGIFSKDKNSPTRMHDRPPGAGPQEHCVEQGQRRS</sequence>
<dbReference type="Ensembl" id="ENSUMAT00000008860.1">
    <property type="protein sequence ID" value="ENSUMAP00000007390.1"/>
    <property type="gene ID" value="ENSUMAG00000005712.1"/>
</dbReference>
<evidence type="ECO:0000313" key="3">
    <source>
        <dbReference type="Ensembl" id="ENSUMAP00000007390"/>
    </source>
</evidence>
<feature type="chain" id="PRO_5019067004" evidence="2">
    <location>
        <begin position="22"/>
        <end position="175"/>
    </location>
</feature>
<organism evidence="3">
    <name type="scientific">Ursus maritimus</name>
    <name type="common">Polar bear</name>
    <name type="synonym">Thalarctos maritimus</name>
    <dbReference type="NCBI Taxonomy" id="29073"/>
    <lineage>
        <taxon>Eukaryota</taxon>
        <taxon>Metazoa</taxon>
        <taxon>Chordata</taxon>
        <taxon>Craniata</taxon>
        <taxon>Vertebrata</taxon>
        <taxon>Euteleostomi</taxon>
        <taxon>Mammalia</taxon>
        <taxon>Eutheria</taxon>
        <taxon>Laurasiatheria</taxon>
        <taxon>Carnivora</taxon>
        <taxon>Caniformia</taxon>
        <taxon>Ursidae</taxon>
        <taxon>Ursus</taxon>
    </lineage>
</organism>
<keyword evidence="2" id="KW-0732">Signal</keyword>
<dbReference type="GeneTree" id="ENSGT00980000203086"/>
<feature type="compositionally biased region" description="Basic and acidic residues" evidence="1">
    <location>
        <begin position="166"/>
        <end position="175"/>
    </location>
</feature>
<feature type="signal peptide" evidence="2">
    <location>
        <begin position="1"/>
        <end position="21"/>
    </location>
</feature>
<feature type="compositionally biased region" description="Low complexity" evidence="1">
    <location>
        <begin position="93"/>
        <end position="104"/>
    </location>
</feature>
<feature type="compositionally biased region" description="Basic and acidic residues" evidence="1">
    <location>
        <begin position="144"/>
        <end position="158"/>
    </location>
</feature>
<accession>A0A452TGY5</accession>
<protein>
    <submittedName>
        <fullName evidence="3">Uncharacterized protein</fullName>
    </submittedName>
</protein>
<feature type="region of interest" description="Disordered" evidence="1">
    <location>
        <begin position="72"/>
        <end position="175"/>
    </location>
</feature>
<reference evidence="3" key="1">
    <citation type="submission" date="2019-03" db="UniProtKB">
        <authorList>
            <consortium name="Ensembl"/>
        </authorList>
    </citation>
    <scope>IDENTIFICATION</scope>
</reference>
<proteinExistence type="predicted"/>
<name>A0A452TGY5_URSMA</name>
<evidence type="ECO:0000256" key="1">
    <source>
        <dbReference type="SAM" id="MobiDB-lite"/>
    </source>
</evidence>
<evidence type="ECO:0000256" key="2">
    <source>
        <dbReference type="SAM" id="SignalP"/>
    </source>
</evidence>